<name>A0A6T2FGV7_9EUGL</name>
<feature type="region of interest" description="Disordered" evidence="1">
    <location>
        <begin position="173"/>
        <end position="259"/>
    </location>
</feature>
<accession>A0A6T2FGV7</accession>
<protein>
    <submittedName>
        <fullName evidence="3">Uncharacterized protein</fullName>
    </submittedName>
</protein>
<reference evidence="3" key="1">
    <citation type="submission" date="2021-01" db="EMBL/GenBank/DDBJ databases">
        <authorList>
            <person name="Corre E."/>
            <person name="Pelletier E."/>
            <person name="Niang G."/>
            <person name="Scheremetjew M."/>
            <person name="Finn R."/>
            <person name="Kale V."/>
            <person name="Holt S."/>
            <person name="Cochrane G."/>
            <person name="Meng A."/>
            <person name="Brown T."/>
            <person name="Cohen L."/>
        </authorList>
    </citation>
    <scope>NUCLEOTIDE SEQUENCE</scope>
    <source>
        <strain evidence="3">CCMP1594</strain>
    </source>
</reference>
<sequence>MDGAEKYAKLQCKHGILQDLTLQEVIDLDDDGFKMLLDEIGKDFQARSFLNKARASFTAGGPARSDIEELRADVVRTIRNTLAPDPFDSTVSSDPASQQLKTSRGGFINWLSLPFSAFMSFWHCADSSAKKEPRKKGSDGSSSYVAPSGRSMMSTHLPQSLLQYSHGCTASGSRSPSYGSLGASSPVSGESSVVGGVPDHLADEASEYRADDEHNSASVDETRERGVEELVEGNPRGRGIIVNGNLHHRRAAQRQGSLE</sequence>
<feature type="compositionally biased region" description="Polar residues" evidence="1">
    <location>
        <begin position="139"/>
        <end position="152"/>
    </location>
</feature>
<gene>
    <name evidence="2" type="ORF">EGYM00163_LOCUS37626</name>
    <name evidence="3" type="ORF">EGYM00163_LOCUS37627</name>
</gene>
<dbReference type="AlphaFoldDB" id="A0A6T2FGV7"/>
<feature type="region of interest" description="Disordered" evidence="1">
    <location>
        <begin position="129"/>
        <end position="152"/>
    </location>
</feature>
<dbReference type="EMBL" id="HBJA01108988">
    <property type="protein sequence ID" value="CAE0826371.1"/>
    <property type="molecule type" value="Transcribed_RNA"/>
</dbReference>
<feature type="compositionally biased region" description="Basic and acidic residues" evidence="1">
    <location>
        <begin position="129"/>
        <end position="138"/>
    </location>
</feature>
<feature type="compositionally biased region" description="Low complexity" evidence="1">
    <location>
        <begin position="180"/>
        <end position="197"/>
    </location>
</feature>
<feature type="compositionally biased region" description="Basic and acidic residues" evidence="1">
    <location>
        <begin position="200"/>
        <end position="228"/>
    </location>
</feature>
<dbReference type="EMBL" id="HBJA01108987">
    <property type="protein sequence ID" value="CAE0826370.1"/>
    <property type="molecule type" value="Transcribed_RNA"/>
</dbReference>
<evidence type="ECO:0000313" key="3">
    <source>
        <dbReference type="EMBL" id="CAE0826371.1"/>
    </source>
</evidence>
<proteinExistence type="predicted"/>
<organism evidence="3">
    <name type="scientific">Eutreptiella gymnastica</name>
    <dbReference type="NCBI Taxonomy" id="73025"/>
    <lineage>
        <taxon>Eukaryota</taxon>
        <taxon>Discoba</taxon>
        <taxon>Euglenozoa</taxon>
        <taxon>Euglenida</taxon>
        <taxon>Spirocuta</taxon>
        <taxon>Euglenophyceae</taxon>
        <taxon>Eutreptiales</taxon>
        <taxon>Eutreptiaceae</taxon>
        <taxon>Eutreptiella</taxon>
    </lineage>
</organism>
<evidence type="ECO:0000256" key="1">
    <source>
        <dbReference type="SAM" id="MobiDB-lite"/>
    </source>
</evidence>
<evidence type="ECO:0000313" key="2">
    <source>
        <dbReference type="EMBL" id="CAE0826370.1"/>
    </source>
</evidence>